<dbReference type="Pfam" id="PF00892">
    <property type="entry name" value="EamA"/>
    <property type="match status" value="2"/>
</dbReference>
<feature type="transmembrane region" description="Helical" evidence="1">
    <location>
        <begin position="98"/>
        <end position="115"/>
    </location>
</feature>
<feature type="transmembrane region" description="Helical" evidence="1">
    <location>
        <begin position="30"/>
        <end position="49"/>
    </location>
</feature>
<evidence type="ECO:0000313" key="4">
    <source>
        <dbReference type="Proteomes" id="UP001293718"/>
    </source>
</evidence>
<dbReference type="InterPro" id="IPR037185">
    <property type="entry name" value="EmrE-like"/>
</dbReference>
<organism evidence="3 4">
    <name type="scientific">Azohydromonas lata</name>
    <dbReference type="NCBI Taxonomy" id="45677"/>
    <lineage>
        <taxon>Bacteria</taxon>
        <taxon>Pseudomonadati</taxon>
        <taxon>Pseudomonadota</taxon>
        <taxon>Betaproteobacteria</taxon>
        <taxon>Burkholderiales</taxon>
        <taxon>Sphaerotilaceae</taxon>
        <taxon>Azohydromonas</taxon>
    </lineage>
</organism>
<feature type="transmembrane region" description="Helical" evidence="1">
    <location>
        <begin position="146"/>
        <end position="163"/>
    </location>
</feature>
<feature type="transmembrane region" description="Helical" evidence="1">
    <location>
        <begin position="201"/>
        <end position="224"/>
    </location>
</feature>
<feature type="domain" description="EamA" evidence="2">
    <location>
        <begin position="171"/>
        <end position="294"/>
    </location>
</feature>
<accession>A0ABU5IDC3</accession>
<feature type="transmembrane region" description="Helical" evidence="1">
    <location>
        <begin position="55"/>
        <end position="78"/>
    </location>
</feature>
<protein>
    <submittedName>
        <fullName evidence="3">DMT family transporter</fullName>
    </submittedName>
</protein>
<keyword evidence="1" id="KW-1133">Transmembrane helix</keyword>
<dbReference type="EMBL" id="JAXOJX010000014">
    <property type="protein sequence ID" value="MDZ5457123.1"/>
    <property type="molecule type" value="Genomic_DNA"/>
</dbReference>
<feature type="transmembrane region" description="Helical" evidence="1">
    <location>
        <begin position="169"/>
        <end position="189"/>
    </location>
</feature>
<keyword evidence="1" id="KW-0472">Membrane</keyword>
<dbReference type="InterPro" id="IPR000620">
    <property type="entry name" value="EamA_dom"/>
</dbReference>
<feature type="transmembrane region" description="Helical" evidence="1">
    <location>
        <begin position="263"/>
        <end position="279"/>
    </location>
</feature>
<sequence>MPHPEADGAPASGAAPASPALSRAWRNERLGIALIVLATVCFSALDGTTKVVGGAVPVLVAMWFRYLLQASVTGALVVARKGRRAFATRRPGLHALRGVLFASAGALAFTSLKLLPLGEFTALQMLTPLLVTLLAAHRLGERVTPLRWLLVAGSFTGALLVVRPDAGDFRWAMLLPLTLVVVNAAYQLITSALVREDDPSTLQLWTAGVAVALTSVALPWAGAFPTQPRLWALLGLMAVFSTLGHTLLTMAFRHAQASTLQPFLYGQVGLATLAGWWLFGHAPDGWTLLGIAVIAGCGAGGTWLAGQRGGR</sequence>
<feature type="domain" description="EamA" evidence="2">
    <location>
        <begin position="30"/>
        <end position="162"/>
    </location>
</feature>
<proteinExistence type="predicted"/>
<dbReference type="Proteomes" id="UP001293718">
    <property type="component" value="Unassembled WGS sequence"/>
</dbReference>
<reference evidence="3 4" key="1">
    <citation type="submission" date="2023-11" db="EMBL/GenBank/DDBJ databases">
        <title>Draft genome of Azohydromonas lata strain H1 (DSM1123), a polyhydroxyalkanoate producer.</title>
        <authorList>
            <person name="Traversa D."/>
            <person name="D'Addabbo P."/>
            <person name="Pazzani C."/>
            <person name="Manzari C."/>
            <person name="Chiara M."/>
            <person name="Scrascia M."/>
        </authorList>
    </citation>
    <scope>NUCLEOTIDE SEQUENCE [LARGE SCALE GENOMIC DNA]</scope>
    <source>
        <strain evidence="3 4">H1</strain>
    </source>
</reference>
<feature type="transmembrane region" description="Helical" evidence="1">
    <location>
        <begin position="230"/>
        <end position="251"/>
    </location>
</feature>
<feature type="transmembrane region" description="Helical" evidence="1">
    <location>
        <begin position="285"/>
        <end position="305"/>
    </location>
</feature>
<dbReference type="SUPFAM" id="SSF103481">
    <property type="entry name" value="Multidrug resistance efflux transporter EmrE"/>
    <property type="match status" value="2"/>
</dbReference>
<evidence type="ECO:0000259" key="2">
    <source>
        <dbReference type="Pfam" id="PF00892"/>
    </source>
</evidence>
<keyword evidence="1" id="KW-0812">Transmembrane</keyword>
<keyword evidence="4" id="KW-1185">Reference proteome</keyword>
<comment type="caution">
    <text evidence="3">The sequence shown here is derived from an EMBL/GenBank/DDBJ whole genome shotgun (WGS) entry which is preliminary data.</text>
</comment>
<dbReference type="PANTHER" id="PTHR22911:SF103">
    <property type="entry name" value="BLR2811 PROTEIN"/>
    <property type="match status" value="1"/>
</dbReference>
<name>A0ABU5IDC3_9BURK</name>
<dbReference type="RefSeq" id="WP_322465524.1">
    <property type="nucleotide sequence ID" value="NZ_JAXOJX010000014.1"/>
</dbReference>
<evidence type="ECO:0000256" key="1">
    <source>
        <dbReference type="SAM" id="Phobius"/>
    </source>
</evidence>
<dbReference type="PANTHER" id="PTHR22911">
    <property type="entry name" value="ACYL-MALONYL CONDENSING ENZYME-RELATED"/>
    <property type="match status" value="1"/>
</dbReference>
<evidence type="ECO:0000313" key="3">
    <source>
        <dbReference type="EMBL" id="MDZ5457123.1"/>
    </source>
</evidence>
<gene>
    <name evidence="3" type="ORF">SM757_11130</name>
</gene>